<evidence type="ECO:0000256" key="1">
    <source>
        <dbReference type="SAM" id="MobiDB-lite"/>
    </source>
</evidence>
<evidence type="ECO:0000313" key="3">
    <source>
        <dbReference type="Proteomes" id="UP000092993"/>
    </source>
</evidence>
<sequence length="110" mass="12177">MFTSTHVAGVLTVLTVDYLHRRKGLWEYSYSGDTNPLSEDCRRISTLAMEFSIQTSVPTLSSHALPLTRTPSRRGAQPHRHVHPEENADAGVEATHDPLHSRADSRGKGT</sequence>
<accession>A0A1C7M768</accession>
<protein>
    <submittedName>
        <fullName evidence="2">Uncharacterized protein</fullName>
    </submittedName>
</protein>
<reference evidence="2 3" key="1">
    <citation type="submission" date="2016-03" db="EMBL/GenBank/DDBJ databases">
        <title>Whole genome sequencing of Grifola frondosa 9006-11.</title>
        <authorList>
            <person name="Min B."/>
            <person name="Park H."/>
            <person name="Kim J.-G."/>
            <person name="Cho H."/>
            <person name="Oh Y.-L."/>
            <person name="Kong W.-S."/>
            <person name="Choi I.-G."/>
        </authorList>
    </citation>
    <scope>NUCLEOTIDE SEQUENCE [LARGE SCALE GENOMIC DNA]</scope>
    <source>
        <strain evidence="2 3">9006-11</strain>
    </source>
</reference>
<name>A0A1C7M768_GRIFR</name>
<comment type="caution">
    <text evidence="2">The sequence shown here is derived from an EMBL/GenBank/DDBJ whole genome shotgun (WGS) entry which is preliminary data.</text>
</comment>
<feature type="region of interest" description="Disordered" evidence="1">
    <location>
        <begin position="62"/>
        <end position="110"/>
    </location>
</feature>
<dbReference type="Proteomes" id="UP000092993">
    <property type="component" value="Unassembled WGS sequence"/>
</dbReference>
<dbReference type="EMBL" id="LUGG01000009">
    <property type="protein sequence ID" value="OBZ72648.1"/>
    <property type="molecule type" value="Genomic_DNA"/>
</dbReference>
<evidence type="ECO:0000313" key="2">
    <source>
        <dbReference type="EMBL" id="OBZ72648.1"/>
    </source>
</evidence>
<proteinExistence type="predicted"/>
<organism evidence="2 3">
    <name type="scientific">Grifola frondosa</name>
    <name type="common">Maitake</name>
    <name type="synonym">Polyporus frondosus</name>
    <dbReference type="NCBI Taxonomy" id="5627"/>
    <lineage>
        <taxon>Eukaryota</taxon>
        <taxon>Fungi</taxon>
        <taxon>Dikarya</taxon>
        <taxon>Basidiomycota</taxon>
        <taxon>Agaricomycotina</taxon>
        <taxon>Agaricomycetes</taxon>
        <taxon>Polyporales</taxon>
        <taxon>Grifolaceae</taxon>
        <taxon>Grifola</taxon>
    </lineage>
</organism>
<feature type="compositionally biased region" description="Basic and acidic residues" evidence="1">
    <location>
        <begin position="94"/>
        <end position="110"/>
    </location>
</feature>
<keyword evidence="3" id="KW-1185">Reference proteome</keyword>
<gene>
    <name evidence="2" type="ORF">A0H81_07914</name>
</gene>
<dbReference type="AlphaFoldDB" id="A0A1C7M768"/>